<dbReference type="NCBIfam" id="TIGR03560">
    <property type="entry name" value="F420_Rv1855c"/>
    <property type="match status" value="1"/>
</dbReference>
<dbReference type="InterPro" id="IPR036661">
    <property type="entry name" value="Luciferase-like_sf"/>
</dbReference>
<dbReference type="Proteomes" id="UP000280726">
    <property type="component" value="Unassembled WGS sequence"/>
</dbReference>
<keyword evidence="4" id="KW-0503">Monooxygenase</keyword>
<evidence type="ECO:0000256" key="4">
    <source>
        <dbReference type="ARBA" id="ARBA00023033"/>
    </source>
</evidence>
<dbReference type="Gene3D" id="3.20.20.30">
    <property type="entry name" value="Luciferase-like domain"/>
    <property type="match status" value="1"/>
</dbReference>
<keyword evidence="7" id="KW-1185">Reference proteome</keyword>
<gene>
    <name evidence="6" type="ORF">EDD32_2923</name>
</gene>
<keyword evidence="2" id="KW-0288">FMN</keyword>
<accession>A0A3N4Z7X4</accession>
<dbReference type="SUPFAM" id="SSF51679">
    <property type="entry name" value="Bacterial luciferase-like"/>
    <property type="match status" value="1"/>
</dbReference>
<dbReference type="InterPro" id="IPR019952">
    <property type="entry name" value="F420_OxRdatse_Rv1855c_pred"/>
</dbReference>
<dbReference type="PANTHER" id="PTHR42847:SF8">
    <property type="entry name" value="CONSERVED PROTEIN"/>
    <property type="match status" value="1"/>
</dbReference>
<dbReference type="Pfam" id="PF00296">
    <property type="entry name" value="Bac_luciferase"/>
    <property type="match status" value="1"/>
</dbReference>
<proteinExistence type="predicted"/>
<evidence type="ECO:0000256" key="3">
    <source>
        <dbReference type="ARBA" id="ARBA00023002"/>
    </source>
</evidence>
<dbReference type="EMBL" id="RKRA01000001">
    <property type="protein sequence ID" value="RPF28397.1"/>
    <property type="molecule type" value="Genomic_DNA"/>
</dbReference>
<evidence type="ECO:0000313" key="6">
    <source>
        <dbReference type="EMBL" id="RPF28397.1"/>
    </source>
</evidence>
<name>A0A3N4Z7X4_9MICO</name>
<dbReference type="PANTHER" id="PTHR42847">
    <property type="entry name" value="ALKANESULFONATE MONOOXYGENASE"/>
    <property type="match status" value="1"/>
</dbReference>
<dbReference type="InterPro" id="IPR011251">
    <property type="entry name" value="Luciferase-like_dom"/>
</dbReference>
<dbReference type="InterPro" id="IPR050172">
    <property type="entry name" value="SsuD_RutA_monooxygenase"/>
</dbReference>
<dbReference type="AlphaFoldDB" id="A0A3N4Z7X4"/>
<dbReference type="GO" id="GO:0008726">
    <property type="term" value="F:alkanesulfonate monooxygenase activity"/>
    <property type="evidence" value="ECO:0007669"/>
    <property type="project" value="TreeGrafter"/>
</dbReference>
<evidence type="ECO:0000313" key="7">
    <source>
        <dbReference type="Proteomes" id="UP000280726"/>
    </source>
</evidence>
<dbReference type="GO" id="GO:0046306">
    <property type="term" value="P:alkanesulfonate catabolic process"/>
    <property type="evidence" value="ECO:0007669"/>
    <property type="project" value="TreeGrafter"/>
</dbReference>
<reference evidence="6 7" key="1">
    <citation type="submission" date="2018-11" db="EMBL/GenBank/DDBJ databases">
        <title>Sequencing the genomes of 1000 actinobacteria strains.</title>
        <authorList>
            <person name="Klenk H.-P."/>
        </authorList>
    </citation>
    <scope>NUCLEOTIDE SEQUENCE [LARGE SCALE GENOMIC DNA]</scope>
    <source>
        <strain evidence="6 7">DSM 14418</strain>
    </source>
</reference>
<feature type="domain" description="Luciferase-like" evidence="5">
    <location>
        <begin position="5"/>
        <end position="305"/>
    </location>
</feature>
<protein>
    <submittedName>
        <fullName evidence="6">F420-dependent oxidoreductase-like protein</fullName>
    </submittedName>
</protein>
<evidence type="ECO:0000256" key="2">
    <source>
        <dbReference type="ARBA" id="ARBA00022643"/>
    </source>
</evidence>
<keyword evidence="3" id="KW-0560">Oxidoreductase</keyword>
<keyword evidence="1" id="KW-0285">Flavoprotein</keyword>
<organism evidence="6 7">
    <name type="scientific">Georgenia muralis</name>
    <dbReference type="NCBI Taxonomy" id="154117"/>
    <lineage>
        <taxon>Bacteria</taxon>
        <taxon>Bacillati</taxon>
        <taxon>Actinomycetota</taxon>
        <taxon>Actinomycetes</taxon>
        <taxon>Micrococcales</taxon>
        <taxon>Bogoriellaceae</taxon>
        <taxon>Georgenia</taxon>
    </lineage>
</organism>
<sequence length="340" mass="37747">MADHMRFGMFIPQGWRFDLVGIDESQHWNVMSSLARRADDGGLWESVWVYDHFHTTPVPSEEATHEAWSLMAGLGAVTDRVRIGQMCSCMSYRNPMYLAKVAATVDHISGGRLEMGIGAGWYEHEWRAYGYGFPSAGERLARLDEGVQIFEQAWRTGSATLHGKHYDVDGALCFPLPVQPGGIPLWIAGGGEKVTLRIAAQHARYTNFDGTLEGFTRKSEILAEHCAVQGTDFDQIVRSANYNVTIGRTEADVAAKLDELAARLAPHLGADDLERQLAGFRDLPAFGTPEQIVEKLLALREAGMTYGIFYFPDAAYTTESIELFEHEVMPALAGVRSWED</sequence>
<comment type="caution">
    <text evidence="6">The sequence shown here is derived from an EMBL/GenBank/DDBJ whole genome shotgun (WGS) entry which is preliminary data.</text>
</comment>
<evidence type="ECO:0000256" key="1">
    <source>
        <dbReference type="ARBA" id="ARBA00022630"/>
    </source>
</evidence>
<evidence type="ECO:0000259" key="5">
    <source>
        <dbReference type="Pfam" id="PF00296"/>
    </source>
</evidence>